<dbReference type="GO" id="GO:0003677">
    <property type="term" value="F:DNA binding"/>
    <property type="evidence" value="ECO:0007669"/>
    <property type="project" value="InterPro"/>
</dbReference>
<feature type="region of interest" description="Disordered" evidence="1">
    <location>
        <begin position="288"/>
        <end position="313"/>
    </location>
</feature>
<keyword evidence="5" id="KW-1185">Reference proteome</keyword>
<evidence type="ECO:0000256" key="1">
    <source>
        <dbReference type="SAM" id="MobiDB-lite"/>
    </source>
</evidence>
<dbReference type="EMBL" id="BA000043">
    <property type="protein sequence ID" value="BAD74864.1"/>
    <property type="molecule type" value="Genomic_DNA"/>
</dbReference>
<dbReference type="PANTHER" id="PTHR33055">
    <property type="entry name" value="TRANSPOSASE FOR INSERTION SEQUENCE ELEMENT IS1111A"/>
    <property type="match status" value="1"/>
</dbReference>
<reference evidence="4 5" key="1">
    <citation type="journal article" date="2004" name="Nucleic Acids Res.">
        <title>Thermoadaptation trait revealed by the genome sequence of thermophilic Geobacillus kaustophilus.</title>
        <authorList>
            <person name="Takami H."/>
            <person name="Takaki Y."/>
            <person name="Chee G.J."/>
            <person name="Nishi S."/>
            <person name="Shimamura S."/>
            <person name="Suzuki H."/>
            <person name="Matsui S."/>
            <person name="Uchiyama I."/>
        </authorList>
    </citation>
    <scope>NUCLEOTIDE SEQUENCE [LARGE SCALE GENOMIC DNA]</scope>
    <source>
        <strain evidence="4 5">HTA426</strain>
    </source>
</reference>
<organism evidence="4 5">
    <name type="scientific">Geobacillus kaustophilus (strain HTA426)</name>
    <dbReference type="NCBI Taxonomy" id="235909"/>
    <lineage>
        <taxon>Bacteria</taxon>
        <taxon>Bacillati</taxon>
        <taxon>Bacillota</taxon>
        <taxon>Bacilli</taxon>
        <taxon>Bacillales</taxon>
        <taxon>Anoxybacillaceae</taxon>
        <taxon>Geobacillus</taxon>
        <taxon>Geobacillus thermoleovorans group</taxon>
    </lineage>
</organism>
<gene>
    <name evidence="4" type="ordered locus">GK0579</name>
</gene>
<proteinExistence type="predicted"/>
<name>Q5L2G6_GEOKA</name>
<dbReference type="NCBIfam" id="NF033542">
    <property type="entry name" value="transpos_IS110"/>
    <property type="match status" value="1"/>
</dbReference>
<feature type="domain" description="Transposase IS110-like N-terminal" evidence="2">
    <location>
        <begin position="9"/>
        <end position="154"/>
    </location>
</feature>
<feature type="domain" description="Transposase IS116/IS110/IS902 C-terminal" evidence="3">
    <location>
        <begin position="254"/>
        <end position="340"/>
    </location>
</feature>
<evidence type="ECO:0000313" key="4">
    <source>
        <dbReference type="EMBL" id="BAD74864.1"/>
    </source>
</evidence>
<dbReference type="GO" id="GO:0004803">
    <property type="term" value="F:transposase activity"/>
    <property type="evidence" value="ECO:0007669"/>
    <property type="project" value="InterPro"/>
</dbReference>
<dbReference type="Proteomes" id="UP000001172">
    <property type="component" value="Chromosome"/>
</dbReference>
<dbReference type="eggNOG" id="COG3547">
    <property type="taxonomic scope" value="Bacteria"/>
</dbReference>
<dbReference type="AlphaFoldDB" id="Q5L2G6"/>
<dbReference type="Pfam" id="PF01548">
    <property type="entry name" value="DEDD_Tnp_IS110"/>
    <property type="match status" value="1"/>
</dbReference>
<dbReference type="HOGENOM" id="CLU_036902_11_0_9"/>
<evidence type="ECO:0000259" key="2">
    <source>
        <dbReference type="Pfam" id="PF01548"/>
    </source>
</evidence>
<dbReference type="Pfam" id="PF02371">
    <property type="entry name" value="Transposase_20"/>
    <property type="match status" value="1"/>
</dbReference>
<dbReference type="InterPro" id="IPR003346">
    <property type="entry name" value="Transposase_20"/>
</dbReference>
<dbReference type="RefSeq" id="WP_011230083.1">
    <property type="nucleotide sequence ID" value="NC_006510.1"/>
</dbReference>
<sequence length="379" mass="43075">MDVIYPRCAGLDVHAETIVACALWEEDGHIQKDIQTFSTFSKGLGDLLEWLEEHGVTHVAMESTGVYWKPVFAFLEGYVDLTLANPQRIKNVPGRKTDVSDAEWIAKLLRHGLVEKSFVPPADIRELRDFTRLRKKWVGQLTSEKNRIQKVLESSNVKLGSVLSDLFGVSGKDILARLLEKGYVDKDELDQCLRGRLKKEKKQAVYDSLLGTLTEHELRLLRLLWKHVEELERLIEEVDQHIDRLLEPYREEVNLLMTMPGVKKQTAAVIIAEMGTDMSVFETPERAASWTGLSPGNHESAGKRKSTRTTKGNPHLRSALCEAAWSAARSKTHPLSRKFWSLAARCGKKKALIAIARRMLVIIFCMISRKEPFRQPQLI</sequence>
<dbReference type="InterPro" id="IPR047650">
    <property type="entry name" value="Transpos_IS110"/>
</dbReference>
<protein>
    <submittedName>
        <fullName evidence="4">Transposase</fullName>
    </submittedName>
</protein>
<dbReference type="InterPro" id="IPR002525">
    <property type="entry name" value="Transp_IS110-like_N"/>
</dbReference>
<dbReference type="PANTHER" id="PTHR33055:SF15">
    <property type="entry name" value="TRANSPOSASE-RELATED"/>
    <property type="match status" value="1"/>
</dbReference>
<evidence type="ECO:0000313" key="5">
    <source>
        <dbReference type="Proteomes" id="UP000001172"/>
    </source>
</evidence>
<evidence type="ECO:0000259" key="3">
    <source>
        <dbReference type="Pfam" id="PF02371"/>
    </source>
</evidence>
<dbReference type="GO" id="GO:0006313">
    <property type="term" value="P:DNA transposition"/>
    <property type="evidence" value="ECO:0007669"/>
    <property type="project" value="InterPro"/>
</dbReference>
<accession>Q5L2G6</accession>
<dbReference type="KEGG" id="gka:GK0579"/>